<proteinExistence type="predicted"/>
<dbReference type="PANTHER" id="PTHR43460:SF1">
    <property type="entry name" value="METHYLTRANSFERASE TYPE 11 DOMAIN-CONTAINING PROTEIN"/>
    <property type="match status" value="1"/>
</dbReference>
<evidence type="ECO:0000313" key="3">
    <source>
        <dbReference type="Proteomes" id="UP001291930"/>
    </source>
</evidence>
<dbReference type="CDD" id="cd02440">
    <property type="entry name" value="AdoMet_MTases"/>
    <property type="match status" value="1"/>
</dbReference>
<dbReference type="EC" id="2.1.1.-" evidence="2"/>
<dbReference type="InterPro" id="IPR052939">
    <property type="entry name" value="23S_rRNA_MeTrnsfrase_RlmA"/>
</dbReference>
<gene>
    <name evidence="2" type="ORF">U2I54_19745</name>
</gene>
<dbReference type="Pfam" id="PF08241">
    <property type="entry name" value="Methyltransf_11"/>
    <property type="match status" value="1"/>
</dbReference>
<evidence type="ECO:0000313" key="2">
    <source>
        <dbReference type="EMBL" id="MDZ5609236.1"/>
    </source>
</evidence>
<dbReference type="GO" id="GO:0032259">
    <property type="term" value="P:methylation"/>
    <property type="evidence" value="ECO:0007669"/>
    <property type="project" value="UniProtKB-KW"/>
</dbReference>
<dbReference type="GO" id="GO:0008168">
    <property type="term" value="F:methyltransferase activity"/>
    <property type="evidence" value="ECO:0007669"/>
    <property type="project" value="UniProtKB-KW"/>
</dbReference>
<dbReference type="EMBL" id="JAXOVW010000054">
    <property type="protein sequence ID" value="MDZ5609236.1"/>
    <property type="molecule type" value="Genomic_DNA"/>
</dbReference>
<reference evidence="3" key="1">
    <citation type="submission" date="2023-11" db="EMBL/GenBank/DDBJ databases">
        <title>Genome Sequence of Bacillus pseudomycoides stain BUPM19.</title>
        <authorList>
            <person name="Farhat A."/>
        </authorList>
    </citation>
    <scope>NUCLEOTIDE SEQUENCE [LARGE SCALE GENOMIC DNA]</scope>
    <source>
        <strain evidence="3">BUPM19</strain>
    </source>
</reference>
<keyword evidence="2" id="KW-0489">Methyltransferase</keyword>
<comment type="caution">
    <text evidence="2">The sequence shown here is derived from an EMBL/GenBank/DDBJ whole genome shotgun (WGS) entry which is preliminary data.</text>
</comment>
<dbReference type="RefSeq" id="WP_374218760.1">
    <property type="nucleotide sequence ID" value="NZ_JAXOVW010000054.1"/>
</dbReference>
<protein>
    <submittedName>
        <fullName evidence="2">Class I SAM-dependent methyltransferase</fullName>
        <ecNumber evidence="2">2.1.1.-</ecNumber>
    </submittedName>
</protein>
<sequence>MKNDKLFLALLENANKSFSGWDFSFITETDRMKSQLLSWSYGSMAFSLIQNTTSVLDMGTGGGEFLSLLRPFPTTIYATEGYTPNIPIAKKKLEPLGVTVVEVTDDNALPFDNRQFDLILNQHESYSASEVKRILSPNGIFLTQQVGGLDCAEINETLGVPLNPEFTNWKLEAALNELEQHGFKVLKYKEEFPVQRFYDIGAFVYYLKAIPWQVPNFQTETYVNELYKIHQLILQKGYFDVKQHRFIMKAQNI</sequence>
<organism evidence="2 3">
    <name type="scientific">Bacillus bingmayongensis</name>
    <dbReference type="NCBI Taxonomy" id="1150157"/>
    <lineage>
        <taxon>Bacteria</taxon>
        <taxon>Bacillati</taxon>
        <taxon>Bacillota</taxon>
        <taxon>Bacilli</taxon>
        <taxon>Bacillales</taxon>
        <taxon>Bacillaceae</taxon>
        <taxon>Bacillus</taxon>
    </lineage>
</organism>
<dbReference type="InterPro" id="IPR029063">
    <property type="entry name" value="SAM-dependent_MTases_sf"/>
</dbReference>
<dbReference type="Proteomes" id="UP001291930">
    <property type="component" value="Unassembled WGS sequence"/>
</dbReference>
<keyword evidence="3" id="KW-1185">Reference proteome</keyword>
<feature type="domain" description="Methyltransferase type 11" evidence="1">
    <location>
        <begin position="56"/>
        <end position="142"/>
    </location>
</feature>
<dbReference type="InterPro" id="IPR013216">
    <property type="entry name" value="Methyltransf_11"/>
</dbReference>
<dbReference type="Gene3D" id="3.40.50.150">
    <property type="entry name" value="Vaccinia Virus protein VP39"/>
    <property type="match status" value="1"/>
</dbReference>
<name>A0ABU5K1M8_9BACI</name>
<dbReference type="SUPFAM" id="SSF53335">
    <property type="entry name" value="S-adenosyl-L-methionine-dependent methyltransferases"/>
    <property type="match status" value="1"/>
</dbReference>
<accession>A0ABU5K1M8</accession>
<keyword evidence="2" id="KW-0808">Transferase</keyword>
<dbReference type="PANTHER" id="PTHR43460">
    <property type="entry name" value="METHYLTRANSFERASE"/>
    <property type="match status" value="1"/>
</dbReference>
<evidence type="ECO:0000259" key="1">
    <source>
        <dbReference type="Pfam" id="PF08241"/>
    </source>
</evidence>